<organism evidence="1 2">
    <name type="scientific">Variovorax terrae</name>
    <dbReference type="NCBI Taxonomy" id="2923278"/>
    <lineage>
        <taxon>Bacteria</taxon>
        <taxon>Pseudomonadati</taxon>
        <taxon>Pseudomonadota</taxon>
        <taxon>Betaproteobacteria</taxon>
        <taxon>Burkholderiales</taxon>
        <taxon>Comamonadaceae</taxon>
        <taxon>Variovorax</taxon>
    </lineage>
</organism>
<reference evidence="1" key="1">
    <citation type="submission" date="2022-03" db="EMBL/GenBank/DDBJ databases">
        <authorList>
            <person name="Woo C.Y."/>
        </authorList>
    </citation>
    <scope>NUCLEOTIDE SEQUENCE</scope>
    <source>
        <strain evidence="1">CYS-02</strain>
    </source>
</reference>
<dbReference type="InterPro" id="IPR021233">
    <property type="entry name" value="DUF2783"/>
</dbReference>
<proteinExistence type="predicted"/>
<gene>
    <name evidence="1" type="ORF">MMF98_10725</name>
</gene>
<protein>
    <submittedName>
        <fullName evidence="1">DUF2783 domain-containing protein</fullName>
    </submittedName>
</protein>
<accession>A0A9X1VX55</accession>
<dbReference type="Proteomes" id="UP001139447">
    <property type="component" value="Unassembled WGS sequence"/>
</dbReference>
<keyword evidence="2" id="KW-1185">Reference proteome</keyword>
<comment type="caution">
    <text evidence="1">The sequence shown here is derived from an EMBL/GenBank/DDBJ whole genome shotgun (WGS) entry which is preliminary data.</text>
</comment>
<dbReference type="RefSeq" id="WP_243306261.1">
    <property type="nucleotide sequence ID" value="NZ_JALGBI010000001.1"/>
</dbReference>
<evidence type="ECO:0000313" key="1">
    <source>
        <dbReference type="EMBL" id="MCJ0763679.1"/>
    </source>
</evidence>
<dbReference type="Pfam" id="PF10932">
    <property type="entry name" value="DUF2783"/>
    <property type="match status" value="1"/>
</dbReference>
<dbReference type="EMBL" id="JALGBI010000001">
    <property type="protein sequence ID" value="MCJ0763679.1"/>
    <property type="molecule type" value="Genomic_DNA"/>
</dbReference>
<name>A0A9X1VX55_9BURK</name>
<dbReference type="AlphaFoldDB" id="A0A9X1VX55"/>
<evidence type="ECO:0000313" key="2">
    <source>
        <dbReference type="Proteomes" id="UP001139447"/>
    </source>
</evidence>
<sequence>MSEQEFDDVYTRLCYALTDVGEARTPVVLARLVLLLMKQVDDAAAISEAIDSALEGSHTA</sequence>